<sequence>MNWWHIHQSVRAMRQGGVIAYPTEAVWGLGCDPFNEEALERLLYLKSRPRHKGVILIAASVAQVEPLLRHLDPAQRQRVEATWPGPVTWLLPDPDHLIPEWVKGKHSSVAVRVSAHPVVQTLCNSFGGPIVSTSANPAGAQPAKDLLRVNLYFANRVDAVMPGPLGDLDQPTQIRDLITEAVIRT</sequence>
<dbReference type="GO" id="GO:0005524">
    <property type="term" value="F:ATP binding"/>
    <property type="evidence" value="ECO:0007669"/>
    <property type="project" value="UniProtKB-UniRule"/>
</dbReference>
<dbReference type="EMBL" id="JADEYS010000019">
    <property type="protein sequence ID" value="MBE9398894.1"/>
    <property type="molecule type" value="Genomic_DNA"/>
</dbReference>
<dbReference type="Proteomes" id="UP000640333">
    <property type="component" value="Unassembled WGS sequence"/>
</dbReference>
<proteinExistence type="inferred from homology"/>
<dbReference type="FunFam" id="3.90.870.10:FF:000004">
    <property type="entry name" value="Threonylcarbamoyl-AMP synthase"/>
    <property type="match status" value="1"/>
</dbReference>
<keyword evidence="6 9" id="KW-0547">Nucleotide-binding</keyword>
<dbReference type="SUPFAM" id="SSF55821">
    <property type="entry name" value="YrdC/RibB"/>
    <property type="match status" value="1"/>
</dbReference>
<dbReference type="GO" id="GO:0061710">
    <property type="term" value="F:L-threonylcarbamoyladenylate synthase"/>
    <property type="evidence" value="ECO:0007669"/>
    <property type="project" value="UniProtKB-EC"/>
</dbReference>
<keyword evidence="5 9" id="KW-0548">Nucleotidyltransferase</keyword>
<dbReference type="InterPro" id="IPR017945">
    <property type="entry name" value="DHBP_synth_RibB-like_a/b_dom"/>
</dbReference>
<dbReference type="PANTHER" id="PTHR17490:SF18">
    <property type="entry name" value="THREONYLCARBAMOYL-AMP SYNTHASE"/>
    <property type="match status" value="1"/>
</dbReference>
<keyword evidence="12" id="KW-1185">Reference proteome</keyword>
<dbReference type="AlphaFoldDB" id="A0A8J7K0D1"/>
<keyword evidence="4 9" id="KW-0819">tRNA processing</keyword>
<dbReference type="EC" id="2.7.7.87" evidence="9"/>
<dbReference type="InterPro" id="IPR050156">
    <property type="entry name" value="TC-AMP_synthase_SUA5"/>
</dbReference>
<evidence type="ECO:0000256" key="3">
    <source>
        <dbReference type="ARBA" id="ARBA00022679"/>
    </source>
</evidence>
<accession>A0A8J7K0D1</accession>
<dbReference type="GO" id="GO:0000049">
    <property type="term" value="F:tRNA binding"/>
    <property type="evidence" value="ECO:0007669"/>
    <property type="project" value="TreeGrafter"/>
</dbReference>
<evidence type="ECO:0000313" key="11">
    <source>
        <dbReference type="EMBL" id="MBE9398894.1"/>
    </source>
</evidence>
<keyword evidence="7 9" id="KW-0067">ATP-binding</keyword>
<dbReference type="GO" id="GO:0006450">
    <property type="term" value="P:regulation of translational fidelity"/>
    <property type="evidence" value="ECO:0007669"/>
    <property type="project" value="TreeGrafter"/>
</dbReference>
<dbReference type="Pfam" id="PF01300">
    <property type="entry name" value="Sua5_yciO_yrdC"/>
    <property type="match status" value="1"/>
</dbReference>
<comment type="subcellular location">
    <subcellularLocation>
        <location evidence="1 9">Cytoplasm</location>
    </subcellularLocation>
</comment>
<comment type="function">
    <text evidence="9">Required for the formation of a threonylcarbamoyl group on adenosine at position 37 (t(6)A37) in tRNAs that read codons beginning with adenine. Catalyzes the conversion of L-threonine, HCO(3)(-)/CO(2) and ATP to give threonylcarbamoyl-AMP (TC-AMP) as the acyladenylate intermediate, with the release of diphosphate.</text>
</comment>
<dbReference type="GO" id="GO:0003725">
    <property type="term" value="F:double-stranded RNA binding"/>
    <property type="evidence" value="ECO:0007669"/>
    <property type="project" value="InterPro"/>
</dbReference>
<feature type="domain" description="YrdC-like" evidence="10">
    <location>
        <begin position="3"/>
        <end position="185"/>
    </location>
</feature>
<dbReference type="InterPro" id="IPR006070">
    <property type="entry name" value="Sua5-like_dom"/>
</dbReference>
<gene>
    <name evidence="9" type="primary">tsaC</name>
    <name evidence="11" type="ORF">IOQ59_16660</name>
</gene>
<comment type="caution">
    <text evidence="11">The sequence shown here is derived from an EMBL/GenBank/DDBJ whole genome shotgun (WGS) entry which is preliminary data.</text>
</comment>
<keyword evidence="3 9" id="KW-0808">Transferase</keyword>
<dbReference type="InterPro" id="IPR023535">
    <property type="entry name" value="TC-AMP_synthase"/>
</dbReference>
<evidence type="ECO:0000256" key="2">
    <source>
        <dbReference type="ARBA" id="ARBA00022490"/>
    </source>
</evidence>
<evidence type="ECO:0000256" key="5">
    <source>
        <dbReference type="ARBA" id="ARBA00022695"/>
    </source>
</evidence>
<keyword evidence="2 9" id="KW-0963">Cytoplasm</keyword>
<reference evidence="11" key="1">
    <citation type="submission" date="2020-10" db="EMBL/GenBank/DDBJ databases">
        <title>Bacterium isolated from coastal waters sediment.</title>
        <authorList>
            <person name="Chen R.-J."/>
            <person name="Lu D.-C."/>
            <person name="Zhu K.-L."/>
            <person name="Du Z.-J."/>
        </authorList>
    </citation>
    <scope>NUCLEOTIDE SEQUENCE</scope>
    <source>
        <strain evidence="11">N1Y112</strain>
    </source>
</reference>
<evidence type="ECO:0000313" key="12">
    <source>
        <dbReference type="Proteomes" id="UP000640333"/>
    </source>
</evidence>
<evidence type="ECO:0000256" key="7">
    <source>
        <dbReference type="ARBA" id="ARBA00022840"/>
    </source>
</evidence>
<dbReference type="PROSITE" id="PS51163">
    <property type="entry name" value="YRDC"/>
    <property type="match status" value="1"/>
</dbReference>
<evidence type="ECO:0000256" key="4">
    <source>
        <dbReference type="ARBA" id="ARBA00022694"/>
    </source>
</evidence>
<name>A0A8J7K0D1_9GAMM</name>
<evidence type="ECO:0000256" key="8">
    <source>
        <dbReference type="ARBA" id="ARBA00048366"/>
    </source>
</evidence>
<protein>
    <recommendedName>
        <fullName evidence="9">Threonylcarbamoyl-AMP synthase</fullName>
        <shortName evidence="9">TC-AMP synthase</shortName>
        <ecNumber evidence="9">2.7.7.87</ecNumber>
    </recommendedName>
    <alternativeName>
        <fullName evidence="9">L-threonylcarbamoyladenylate synthase</fullName>
    </alternativeName>
    <alternativeName>
        <fullName evidence="9">t(6)A37 threonylcarbamoyladenosine biosynthesis protein TsaC</fullName>
    </alternativeName>
    <alternativeName>
        <fullName evidence="9">tRNA threonylcarbamoyladenosine biosynthesis protein TsaC</fullName>
    </alternativeName>
</protein>
<dbReference type="GO" id="GO:0005737">
    <property type="term" value="C:cytoplasm"/>
    <property type="evidence" value="ECO:0007669"/>
    <property type="project" value="UniProtKB-SubCell"/>
</dbReference>
<organism evidence="11 12">
    <name type="scientific">Pontibacterium sinense</name>
    <dbReference type="NCBI Taxonomy" id="2781979"/>
    <lineage>
        <taxon>Bacteria</taxon>
        <taxon>Pseudomonadati</taxon>
        <taxon>Pseudomonadota</taxon>
        <taxon>Gammaproteobacteria</taxon>
        <taxon>Oceanospirillales</taxon>
        <taxon>Oceanospirillaceae</taxon>
        <taxon>Pontibacterium</taxon>
    </lineage>
</organism>
<dbReference type="HAMAP" id="MF_01852">
    <property type="entry name" value="TsaC"/>
    <property type="match status" value="1"/>
</dbReference>
<dbReference type="Gene3D" id="3.90.870.10">
    <property type="entry name" value="DHBP synthase"/>
    <property type="match status" value="1"/>
</dbReference>
<dbReference type="PANTHER" id="PTHR17490">
    <property type="entry name" value="SUA5"/>
    <property type="match status" value="1"/>
</dbReference>
<evidence type="ECO:0000256" key="6">
    <source>
        <dbReference type="ARBA" id="ARBA00022741"/>
    </source>
</evidence>
<evidence type="ECO:0000259" key="10">
    <source>
        <dbReference type="PROSITE" id="PS51163"/>
    </source>
</evidence>
<dbReference type="GO" id="GO:0002949">
    <property type="term" value="P:tRNA threonylcarbamoyladenosine modification"/>
    <property type="evidence" value="ECO:0007669"/>
    <property type="project" value="UniProtKB-UniRule"/>
</dbReference>
<evidence type="ECO:0000256" key="9">
    <source>
        <dbReference type="HAMAP-Rule" id="MF_01852"/>
    </source>
</evidence>
<comment type="similarity">
    <text evidence="9">Belongs to the SUA5 family. TsaC subfamily.</text>
</comment>
<evidence type="ECO:0000256" key="1">
    <source>
        <dbReference type="ARBA" id="ARBA00004496"/>
    </source>
</evidence>
<comment type="catalytic activity">
    <reaction evidence="8 9">
        <text>L-threonine + hydrogencarbonate + ATP = L-threonylcarbamoyladenylate + diphosphate + H2O</text>
        <dbReference type="Rhea" id="RHEA:36407"/>
        <dbReference type="ChEBI" id="CHEBI:15377"/>
        <dbReference type="ChEBI" id="CHEBI:17544"/>
        <dbReference type="ChEBI" id="CHEBI:30616"/>
        <dbReference type="ChEBI" id="CHEBI:33019"/>
        <dbReference type="ChEBI" id="CHEBI:57926"/>
        <dbReference type="ChEBI" id="CHEBI:73682"/>
        <dbReference type="EC" id="2.7.7.87"/>
    </reaction>
</comment>